<comment type="caution">
    <text evidence="1">The sequence shown here is derived from an EMBL/GenBank/DDBJ whole genome shotgun (WGS) entry which is preliminary data.</text>
</comment>
<keyword evidence="2" id="KW-1185">Reference proteome</keyword>
<protein>
    <submittedName>
        <fullName evidence="1">Uncharacterized protein</fullName>
    </submittedName>
</protein>
<name>A0AAV5FPG2_ELECO</name>
<gene>
    <name evidence="1" type="primary">gb26658</name>
    <name evidence="1" type="ORF">PR202_gb26658</name>
</gene>
<evidence type="ECO:0000313" key="1">
    <source>
        <dbReference type="EMBL" id="GJN37678.1"/>
    </source>
</evidence>
<evidence type="ECO:0000313" key="2">
    <source>
        <dbReference type="Proteomes" id="UP001054889"/>
    </source>
</evidence>
<dbReference type="AlphaFoldDB" id="A0AAV5FPG2"/>
<dbReference type="EMBL" id="BQKI01000095">
    <property type="protein sequence ID" value="GJN37678.1"/>
    <property type="molecule type" value="Genomic_DNA"/>
</dbReference>
<sequence length="217" mass="24402">MEFSPYEPASSGWATFVNCTQKLNSARYMLVHCLSTTDSFIYVLTGDLQDIISAKDFEPSCSYLAMTPLGDITGITVPGSASYEDVVKFMKKGFALNFVLFGSYSDRVSDCLADSITDLHEEPRNSSDIKFQILEILQIDFYFWLCITQELRPINIVTDVLIIIIPPAMWVLKAIHGSSFVQTHGVRDRWRRGVQRGCRMLGAGDESLKAAAHRNRE</sequence>
<dbReference type="Proteomes" id="UP001054889">
    <property type="component" value="Unassembled WGS sequence"/>
</dbReference>
<reference evidence="1" key="1">
    <citation type="journal article" date="2018" name="DNA Res.">
        <title>Multiple hybrid de novo genome assembly of finger millet, an orphan allotetraploid crop.</title>
        <authorList>
            <person name="Hatakeyama M."/>
            <person name="Aluri S."/>
            <person name="Balachadran M.T."/>
            <person name="Sivarajan S.R."/>
            <person name="Patrignani A."/>
            <person name="Gruter S."/>
            <person name="Poveda L."/>
            <person name="Shimizu-Inatsugi R."/>
            <person name="Baeten J."/>
            <person name="Francoijs K.J."/>
            <person name="Nataraja K.N."/>
            <person name="Reddy Y.A.N."/>
            <person name="Phadnis S."/>
            <person name="Ravikumar R.L."/>
            <person name="Schlapbach R."/>
            <person name="Sreeman S.M."/>
            <person name="Shimizu K.K."/>
        </authorList>
    </citation>
    <scope>NUCLEOTIDE SEQUENCE</scope>
</reference>
<accession>A0AAV5FPG2</accession>
<reference evidence="1" key="2">
    <citation type="submission" date="2021-12" db="EMBL/GenBank/DDBJ databases">
        <title>Resequencing data analysis of finger millet.</title>
        <authorList>
            <person name="Hatakeyama M."/>
            <person name="Aluri S."/>
            <person name="Balachadran M.T."/>
            <person name="Sivarajan S.R."/>
            <person name="Poveda L."/>
            <person name="Shimizu-Inatsugi R."/>
            <person name="Schlapbach R."/>
            <person name="Sreeman S.M."/>
            <person name="Shimizu K.K."/>
        </authorList>
    </citation>
    <scope>NUCLEOTIDE SEQUENCE</scope>
</reference>
<organism evidence="1 2">
    <name type="scientific">Eleusine coracana subsp. coracana</name>
    <dbReference type="NCBI Taxonomy" id="191504"/>
    <lineage>
        <taxon>Eukaryota</taxon>
        <taxon>Viridiplantae</taxon>
        <taxon>Streptophyta</taxon>
        <taxon>Embryophyta</taxon>
        <taxon>Tracheophyta</taxon>
        <taxon>Spermatophyta</taxon>
        <taxon>Magnoliopsida</taxon>
        <taxon>Liliopsida</taxon>
        <taxon>Poales</taxon>
        <taxon>Poaceae</taxon>
        <taxon>PACMAD clade</taxon>
        <taxon>Chloridoideae</taxon>
        <taxon>Cynodonteae</taxon>
        <taxon>Eleusininae</taxon>
        <taxon>Eleusine</taxon>
    </lineage>
</organism>
<proteinExistence type="predicted"/>